<evidence type="ECO:0000313" key="1">
    <source>
        <dbReference type="EMBL" id="TWH79349.1"/>
    </source>
</evidence>
<name>A0A562J868_9FIRM</name>
<dbReference type="Pfam" id="PF12900">
    <property type="entry name" value="Pyridox_ox_2"/>
    <property type="match status" value="1"/>
</dbReference>
<comment type="caution">
    <text evidence="1">The sequence shown here is derived from an EMBL/GenBank/DDBJ whole genome shotgun (WGS) entry which is preliminary data.</text>
</comment>
<dbReference type="AlphaFoldDB" id="A0A562J868"/>
<evidence type="ECO:0008006" key="3">
    <source>
        <dbReference type="Google" id="ProtNLM"/>
    </source>
</evidence>
<dbReference type="RefSeq" id="WP_246145422.1">
    <property type="nucleotide sequence ID" value="NZ_DAMBUX010000026.1"/>
</dbReference>
<dbReference type="Gene3D" id="2.30.110.10">
    <property type="entry name" value="Electron Transport, Fmn-binding Protein, Chain A"/>
    <property type="match status" value="1"/>
</dbReference>
<dbReference type="Proteomes" id="UP000315343">
    <property type="component" value="Unassembled WGS sequence"/>
</dbReference>
<dbReference type="InterPro" id="IPR012349">
    <property type="entry name" value="Split_barrel_FMN-bd"/>
</dbReference>
<keyword evidence="2" id="KW-1185">Reference proteome</keyword>
<evidence type="ECO:0000313" key="2">
    <source>
        <dbReference type="Proteomes" id="UP000315343"/>
    </source>
</evidence>
<reference evidence="1 2" key="1">
    <citation type="submission" date="2019-07" db="EMBL/GenBank/DDBJ databases">
        <title>Genomic Encyclopedia of Type Strains, Phase I: the one thousand microbial genomes (KMG-I) project.</title>
        <authorList>
            <person name="Kyrpides N."/>
        </authorList>
    </citation>
    <scope>NUCLEOTIDE SEQUENCE [LARGE SCALE GENOMIC DNA]</scope>
    <source>
        <strain evidence="1 2">DSM 13558</strain>
    </source>
</reference>
<dbReference type="EMBL" id="VLKH01000006">
    <property type="protein sequence ID" value="TWH79349.1"/>
    <property type="molecule type" value="Genomic_DNA"/>
</dbReference>
<dbReference type="PANTHER" id="PTHR34071:SF2">
    <property type="entry name" value="FLAVIN-NUCLEOTIDE-BINDING PROTEIN"/>
    <property type="match status" value="1"/>
</dbReference>
<proteinExistence type="predicted"/>
<sequence>MNPMRRKDREMDKDFAYAVIDKSQFGTLATINEDGSPYCIPVSPVRRDDKIYFHSAKLGTKIENIKRNPKVCMSFVGDVHVPVELNENTDANQEIKKTLETRFTTEFESAVVFGNVSIVEDKNEKIMGLRLISEKYTPGDMEFFDAAIDVSYNVTYLLRIDIEHVTGKRKKYDKSGTEMKWGRME</sequence>
<gene>
    <name evidence="1" type="ORF">LY60_02326</name>
</gene>
<dbReference type="InterPro" id="IPR024747">
    <property type="entry name" value="Pyridox_Oxase-rel"/>
</dbReference>
<dbReference type="SUPFAM" id="SSF50475">
    <property type="entry name" value="FMN-binding split barrel"/>
    <property type="match status" value="1"/>
</dbReference>
<organism evidence="1 2">
    <name type="scientific">Sedimentibacter saalensis</name>
    <dbReference type="NCBI Taxonomy" id="130788"/>
    <lineage>
        <taxon>Bacteria</taxon>
        <taxon>Bacillati</taxon>
        <taxon>Bacillota</taxon>
        <taxon>Tissierellia</taxon>
        <taxon>Sedimentibacter</taxon>
    </lineage>
</organism>
<accession>A0A562J868</accession>
<protein>
    <recommendedName>
        <fullName evidence="3">Nitroimidazol reductase NimA-like FMN-containing flavoprotein (Pyridoxamine 5'-phosphate oxidase superfamily)</fullName>
    </recommendedName>
</protein>
<dbReference type="PANTHER" id="PTHR34071">
    <property type="entry name" value="5-NITROIMIDAZOLE ANTIBIOTICS RESISTANCE PROTEIN, NIMA-FAMILY-RELATED PROTEIN-RELATED"/>
    <property type="match status" value="1"/>
</dbReference>